<reference evidence="1" key="1">
    <citation type="submission" date="2023-03" db="EMBL/GenBank/DDBJ databases">
        <title>Andean soil-derived lignocellulolytic bacterial consortium as a source of novel taxa and putative plastic-active enzymes.</title>
        <authorList>
            <person name="Diaz-Garcia L."/>
            <person name="Chuvochina M."/>
            <person name="Feuerriegel G."/>
            <person name="Bunk B."/>
            <person name="Sproer C."/>
            <person name="Streit W.R."/>
            <person name="Rodriguez L.M."/>
            <person name="Overmann J."/>
            <person name="Jimenez D.J."/>
        </authorList>
    </citation>
    <scope>NUCLEOTIDE SEQUENCE</scope>
    <source>
        <strain evidence="1">MAG 833</strain>
    </source>
</reference>
<proteinExistence type="predicted"/>
<dbReference type="EMBL" id="CP119326">
    <property type="protein sequence ID" value="WEK39592.1"/>
    <property type="molecule type" value="Genomic_DNA"/>
</dbReference>
<dbReference type="AlphaFoldDB" id="A0AAJ6BKU7"/>
<evidence type="ECO:0000313" key="2">
    <source>
        <dbReference type="Proteomes" id="UP001213664"/>
    </source>
</evidence>
<dbReference type="Proteomes" id="UP001213664">
    <property type="component" value="Chromosome"/>
</dbReference>
<sequence>MIDYLDVDLSVWAEQEIDSLLDAMPDPDMRRVWDKKLRKIFGRKAENAGENQASFNEAFERALRLGIEDPLSYSQVAVMYAVREKINAYIRKRIAAGLKKGERLAANKEAEALERASRTASPKQRRRAQDDRKYLDIVGSAEKDASLASSGLVRSKIEKQIGAYSLPHWEKTTIALKVMALSCETAKRGGRAINLRISDAMSDKALSSQRGPVSFVQNQVRETLKRRFAADAPEFWFVMERDNDRRFHLHGAYETADHIDHRLVDAALRDAGGWSADAGKGTAQLSRPLTEPLFWASYVVKTINLTSTMTDRKLLGSTAEIKTSARGGWDALSGGLPKA</sequence>
<accession>A0AAJ6BKU7</accession>
<organism evidence="1 2">
    <name type="scientific">Candidatus Brevundimonas colombiensis</name>
    <dbReference type="NCBI Taxonomy" id="3121376"/>
    <lineage>
        <taxon>Bacteria</taxon>
        <taxon>Pseudomonadati</taxon>
        <taxon>Pseudomonadota</taxon>
        <taxon>Alphaproteobacteria</taxon>
        <taxon>Caulobacterales</taxon>
        <taxon>Caulobacteraceae</taxon>
        <taxon>Brevundimonas</taxon>
    </lineage>
</organism>
<gene>
    <name evidence="1" type="ORF">P0Y50_13800</name>
</gene>
<name>A0AAJ6BKU7_9CAUL</name>
<protein>
    <submittedName>
        <fullName evidence="1">Uncharacterized protein</fullName>
    </submittedName>
</protein>
<evidence type="ECO:0000313" key="1">
    <source>
        <dbReference type="EMBL" id="WEK39592.1"/>
    </source>
</evidence>